<dbReference type="InterPro" id="IPR050216">
    <property type="entry name" value="LRR_domain-containing"/>
</dbReference>
<dbReference type="PANTHER" id="PTHR48051:SF1">
    <property type="entry name" value="RAS SUPPRESSOR PROTEIN 1"/>
    <property type="match status" value="1"/>
</dbReference>
<proteinExistence type="predicted"/>
<dbReference type="GO" id="GO:0005737">
    <property type="term" value="C:cytoplasm"/>
    <property type="evidence" value="ECO:0007669"/>
    <property type="project" value="TreeGrafter"/>
</dbReference>
<comment type="caution">
    <text evidence="4">The sequence shown here is derived from an EMBL/GenBank/DDBJ whole genome shotgun (WGS) entry which is preliminary data.</text>
</comment>
<keyword evidence="2" id="KW-0677">Repeat</keyword>
<evidence type="ECO:0000256" key="3">
    <source>
        <dbReference type="SAM" id="SignalP"/>
    </source>
</evidence>
<evidence type="ECO:0000313" key="5">
    <source>
        <dbReference type="Proteomes" id="UP000014978"/>
    </source>
</evidence>
<dbReference type="SMART" id="SM00365">
    <property type="entry name" value="LRR_SD22"/>
    <property type="match status" value="6"/>
</dbReference>
<dbReference type="Pfam" id="PF13855">
    <property type="entry name" value="LRR_8"/>
    <property type="match status" value="2"/>
</dbReference>
<evidence type="ECO:0000313" key="4">
    <source>
        <dbReference type="EMBL" id="EPR79776.1"/>
    </source>
</evidence>
<dbReference type="HOGENOM" id="CLU_016141_0_0_1"/>
<keyword evidence="1" id="KW-0433">Leucine-rich repeat</keyword>
<dbReference type="Gene3D" id="3.80.10.10">
    <property type="entry name" value="Ribonuclease Inhibitor"/>
    <property type="match status" value="2"/>
</dbReference>
<dbReference type="InterPro" id="IPR032675">
    <property type="entry name" value="LRR_dom_sf"/>
</dbReference>
<feature type="signal peptide" evidence="3">
    <location>
        <begin position="1"/>
        <end position="27"/>
    </location>
</feature>
<dbReference type="InterPro" id="IPR003591">
    <property type="entry name" value="Leu-rich_rpt_typical-subtyp"/>
</dbReference>
<name>S7WA88_SPRLO</name>
<dbReference type="Proteomes" id="UP000014978">
    <property type="component" value="Unassembled WGS sequence"/>
</dbReference>
<evidence type="ECO:0000256" key="1">
    <source>
        <dbReference type="ARBA" id="ARBA00022614"/>
    </source>
</evidence>
<sequence>MNRSMNFFTSFLLILRYFNFICISIEGKYKSVENNNDLISFIDPCKFDINESHGRLLSFLRRNRNYCLRNNVNSKLIKVKSLTDQIIFFKEFFFLTLTKILFMSSLNLETLPSGFETFKCLEELELANNKFKAIPDVIYKLETLKKLTLENNFITVLPDDIAKLVKLKDLSIASNQITFLSPRLKELSRLKSINFHSINKNNTENHISSNVNFFFLMPKKVSLIDLDANNIKRISGLGRFKKLTVLYLRSNKLKKLPKSITKLKELATLFLCKNEFVTFPYVLSSLNKLWCLTLNDNKLQNLLFTGDQFKSLNGLQLDNNNIKTFVVKDNALKSLCGLSLENNELLYFCKDGYFEEDNIDEIQFFKSLLSLRITFKSLKYIKSISKLANLEVLNIKVKKIIPLSKERCDNLFCCFSDFKRLTFLKLENIGLRQFPQVLTKLETLHILDLSFNFISVIGDEIFGLKTRILNLEANYITSLPVNLFTETRTEEIILNGNKITYLPHLLKNHIEQPRIQLKDIKLNCYGNNDQIGAYNIPPEYIDKIQLTVLGEEPNHVQRFDYSLKHENTIIWWNTEIFAQLKTLEIPQHTLRFEELTEIIESLICDMEEEFKITFMTYFKIIYQQERSPNISNLFGTDYRNVLKDHFEYIIFLIKNLKDNGYDSATKMLKWMSYCFESCYDGQIEHYITMIHQLTKINYNDVHIIIINYFIELKYDMLKYITTSNTDPENIYILIHWEIQLAEMLGFNRTNNLYDCEIPFILCESRNYILYQFYKNFTVDYVAEKVTTFINANNDYVSRFSELLYALSSMSLTKYAEYVVYEGDISELRITGIKELGVLEFFKAVDIVNITQRQQE</sequence>
<dbReference type="SUPFAM" id="SSF52058">
    <property type="entry name" value="L domain-like"/>
    <property type="match status" value="2"/>
</dbReference>
<gene>
    <name evidence="4" type="ORF">SLOPH_1266</name>
</gene>
<dbReference type="EMBL" id="ATCN01000117">
    <property type="protein sequence ID" value="EPR79776.1"/>
    <property type="molecule type" value="Genomic_DNA"/>
</dbReference>
<dbReference type="AlphaFoldDB" id="S7WA88"/>
<organism evidence="4 5">
    <name type="scientific">Spraguea lophii (strain 42_110)</name>
    <name type="common">Microsporidian parasite</name>
    <dbReference type="NCBI Taxonomy" id="1358809"/>
    <lineage>
        <taxon>Eukaryota</taxon>
        <taxon>Fungi</taxon>
        <taxon>Fungi incertae sedis</taxon>
        <taxon>Microsporidia</taxon>
        <taxon>Spragueidae</taxon>
        <taxon>Spraguea</taxon>
    </lineage>
</organism>
<feature type="chain" id="PRO_5004558812" evidence="3">
    <location>
        <begin position="28"/>
        <end position="855"/>
    </location>
</feature>
<dbReference type="InParanoid" id="S7WA88"/>
<reference evidence="5" key="1">
    <citation type="journal article" date="2013" name="PLoS Genet.">
        <title>The genome of Spraguea lophii and the basis of host-microsporidian interactions.</title>
        <authorList>
            <person name="Campbell S.E."/>
            <person name="Williams T.A."/>
            <person name="Yousuf A."/>
            <person name="Soanes D.M."/>
            <person name="Paszkiewicz K.H."/>
            <person name="Williams B.A.P."/>
        </authorList>
    </citation>
    <scope>NUCLEOTIDE SEQUENCE [LARGE SCALE GENOMIC DNA]</scope>
    <source>
        <strain evidence="5">42_110</strain>
    </source>
</reference>
<dbReference type="OrthoDB" id="676979at2759"/>
<keyword evidence="3" id="KW-0732">Signal</keyword>
<dbReference type="PROSITE" id="PS51450">
    <property type="entry name" value="LRR"/>
    <property type="match status" value="1"/>
</dbReference>
<keyword evidence="5" id="KW-1185">Reference proteome</keyword>
<accession>S7WA88</accession>
<dbReference type="InterPro" id="IPR001611">
    <property type="entry name" value="Leu-rich_rpt"/>
</dbReference>
<evidence type="ECO:0000256" key="2">
    <source>
        <dbReference type="ARBA" id="ARBA00022737"/>
    </source>
</evidence>
<dbReference type="VEuPathDB" id="MicrosporidiaDB:SLOPH_1266"/>
<protein>
    <submittedName>
        <fullName evidence="4">Leucine rich repeat protein</fullName>
    </submittedName>
</protein>
<dbReference type="STRING" id="1358809.S7WA88"/>
<dbReference type="PANTHER" id="PTHR48051">
    <property type="match status" value="1"/>
</dbReference>
<dbReference type="SMART" id="SM00369">
    <property type="entry name" value="LRR_TYP"/>
    <property type="match status" value="7"/>
</dbReference>